<organism evidence="3 4">
    <name type="scientific">Amycolatopsis vastitatis</name>
    <dbReference type="NCBI Taxonomy" id="1905142"/>
    <lineage>
        <taxon>Bacteria</taxon>
        <taxon>Bacillati</taxon>
        <taxon>Actinomycetota</taxon>
        <taxon>Actinomycetes</taxon>
        <taxon>Pseudonocardiales</taxon>
        <taxon>Pseudonocardiaceae</taxon>
        <taxon>Amycolatopsis</taxon>
    </lineage>
</organism>
<keyword evidence="1" id="KW-0472">Membrane</keyword>
<keyword evidence="2" id="KW-0732">Signal</keyword>
<dbReference type="EMBL" id="NMUL01000016">
    <property type="protein sequence ID" value="OXM66802.1"/>
    <property type="molecule type" value="Genomic_DNA"/>
</dbReference>
<evidence type="ECO:0000256" key="2">
    <source>
        <dbReference type="SAM" id="SignalP"/>
    </source>
</evidence>
<dbReference type="AlphaFoldDB" id="A0A229T6E8"/>
<feature type="signal peptide" evidence="2">
    <location>
        <begin position="1"/>
        <end position="24"/>
    </location>
</feature>
<evidence type="ECO:0000313" key="4">
    <source>
        <dbReference type="Proteomes" id="UP000215199"/>
    </source>
</evidence>
<feature type="transmembrane region" description="Helical" evidence="1">
    <location>
        <begin position="160"/>
        <end position="179"/>
    </location>
</feature>
<dbReference type="RefSeq" id="WP_093948809.1">
    <property type="nucleotide sequence ID" value="NZ_NMUL01000016.1"/>
</dbReference>
<evidence type="ECO:0008006" key="5">
    <source>
        <dbReference type="Google" id="ProtNLM"/>
    </source>
</evidence>
<keyword evidence="1" id="KW-1133">Transmembrane helix</keyword>
<evidence type="ECO:0000313" key="3">
    <source>
        <dbReference type="EMBL" id="OXM66802.1"/>
    </source>
</evidence>
<reference evidence="4" key="1">
    <citation type="submission" date="2017-07" db="EMBL/GenBank/DDBJ databases">
        <title>Comparative genome mining reveals phylogenetic distribution patterns of secondary metabolites in Amycolatopsis.</title>
        <authorList>
            <person name="Adamek M."/>
            <person name="Alanjary M."/>
            <person name="Sales-Ortells H."/>
            <person name="Goodfellow M."/>
            <person name="Bull A.T."/>
            <person name="Kalinowski J."/>
            <person name="Ziemert N."/>
        </authorList>
    </citation>
    <scope>NUCLEOTIDE SEQUENCE [LARGE SCALE GENOMIC DNA]</scope>
    <source>
        <strain evidence="4">H5</strain>
    </source>
</reference>
<comment type="caution">
    <text evidence="3">The sequence shown here is derived from an EMBL/GenBank/DDBJ whole genome shotgun (WGS) entry which is preliminary data.</text>
</comment>
<keyword evidence="4" id="KW-1185">Reference proteome</keyword>
<gene>
    <name evidence="3" type="ORF">CF165_18640</name>
</gene>
<protein>
    <recommendedName>
        <fullName evidence="5">Gram-positive cocci surface proteins LPxTG domain-containing protein</fullName>
    </recommendedName>
</protein>
<accession>A0A229T6E8</accession>
<proteinExistence type="predicted"/>
<keyword evidence="1" id="KW-0812">Transmembrane</keyword>
<sequence length="185" mass="17988">MKKTAVTGVAAAAFLVLAPGAAFASTTPTSTQPAPSVQAGVPKAFVRVLPKAARPGASVKIHVGCAAEGTHDLASPALTIGELRRVGPQNDPAKAPAAVASAVVKEAKPGVYPVSFSCGGALISTKFTVLGAAKQVGKVPAGAPQTGSTDGPAGHSGTPLAAAAAMGVLAVGGSGLVLARRARRR</sequence>
<name>A0A229T6E8_9PSEU</name>
<dbReference type="OrthoDB" id="3629550at2"/>
<evidence type="ECO:0000256" key="1">
    <source>
        <dbReference type="SAM" id="Phobius"/>
    </source>
</evidence>
<feature type="chain" id="PRO_5013008610" description="Gram-positive cocci surface proteins LPxTG domain-containing protein" evidence="2">
    <location>
        <begin position="25"/>
        <end position="185"/>
    </location>
</feature>
<dbReference type="Proteomes" id="UP000215199">
    <property type="component" value="Unassembled WGS sequence"/>
</dbReference>